<dbReference type="EMBL" id="CM012458">
    <property type="protein sequence ID" value="RVE57635.1"/>
    <property type="molecule type" value="Genomic_DNA"/>
</dbReference>
<dbReference type="Proteomes" id="UP000283210">
    <property type="component" value="Chromosome 22"/>
</dbReference>
<reference evidence="1 2" key="1">
    <citation type="submission" date="2018-11" db="EMBL/GenBank/DDBJ databases">
        <authorList>
            <person name="Lopez-Roques C."/>
            <person name="Donnadieu C."/>
            <person name="Bouchez O."/>
            <person name="Klopp C."/>
            <person name="Cabau C."/>
            <person name="Zahm M."/>
        </authorList>
    </citation>
    <scope>NUCLEOTIDE SEQUENCE [LARGE SCALE GENOMIC DNA]</scope>
    <source>
        <strain evidence="1">RS831</strain>
        <tissue evidence="1">Whole body</tissue>
    </source>
</reference>
<reference evidence="1 2" key="2">
    <citation type="submission" date="2019-01" db="EMBL/GenBank/DDBJ databases">
        <title>A chromosome length genome reference of the Java medaka (oryzias javanicus).</title>
        <authorList>
            <person name="Herpin A."/>
            <person name="Takehana Y."/>
            <person name="Naruse K."/>
            <person name="Ansai S."/>
            <person name="Kawaguchi M."/>
        </authorList>
    </citation>
    <scope>NUCLEOTIDE SEQUENCE [LARGE SCALE GENOMIC DNA]</scope>
    <source>
        <strain evidence="1">RS831</strain>
        <tissue evidence="1">Whole body</tissue>
    </source>
</reference>
<evidence type="ECO:0000313" key="1">
    <source>
        <dbReference type="EMBL" id="RVE57635.1"/>
    </source>
</evidence>
<name>A0A437C4L3_ORYJA</name>
<organism evidence="1 2">
    <name type="scientific">Oryzias javanicus</name>
    <name type="common">Javanese ricefish</name>
    <name type="synonym">Aplocheilus javanicus</name>
    <dbReference type="NCBI Taxonomy" id="123683"/>
    <lineage>
        <taxon>Eukaryota</taxon>
        <taxon>Metazoa</taxon>
        <taxon>Chordata</taxon>
        <taxon>Craniata</taxon>
        <taxon>Vertebrata</taxon>
        <taxon>Euteleostomi</taxon>
        <taxon>Actinopterygii</taxon>
        <taxon>Neopterygii</taxon>
        <taxon>Teleostei</taxon>
        <taxon>Neoteleostei</taxon>
        <taxon>Acanthomorphata</taxon>
        <taxon>Ovalentaria</taxon>
        <taxon>Atherinomorphae</taxon>
        <taxon>Beloniformes</taxon>
        <taxon>Adrianichthyidae</taxon>
        <taxon>Oryziinae</taxon>
        <taxon>Oryzias</taxon>
    </lineage>
</organism>
<keyword evidence="2" id="KW-1185">Reference proteome</keyword>
<proteinExistence type="predicted"/>
<dbReference type="AlphaFoldDB" id="A0A437C4L3"/>
<protein>
    <submittedName>
        <fullName evidence="1">Uncharacterized protein</fullName>
    </submittedName>
</protein>
<evidence type="ECO:0000313" key="2">
    <source>
        <dbReference type="Proteomes" id="UP000283210"/>
    </source>
</evidence>
<accession>A0A437C4L3</accession>
<gene>
    <name evidence="1" type="ORF">OJAV_G00218180</name>
</gene>
<sequence>MNPETCCSVLRPAGGAVPTRLPLLPRPYKWSPAANVLTCASKQRRVGVEREEMQIWTPRRRSLTRTC</sequence>